<gene>
    <name evidence="2" type="ORF">ACJ73_08928</name>
</gene>
<reference evidence="2 3" key="1">
    <citation type="submission" date="2015-08" db="EMBL/GenBank/DDBJ databases">
        <title>Emmonsia species relationships and genome sequence.</title>
        <authorList>
            <person name="Cuomo C.A."/>
            <person name="Schwartz I.S."/>
            <person name="Kenyon C."/>
            <person name="De Hoog G.S."/>
            <person name="Govender N.P."/>
            <person name="Botha A."/>
            <person name="Moreno L."/>
            <person name="De Vries M."/>
            <person name="Munoz J.F."/>
            <person name="Stielow J.B."/>
        </authorList>
    </citation>
    <scope>NUCLEOTIDE SEQUENCE [LARGE SCALE GENOMIC DNA]</scope>
    <source>
        <strain evidence="2 3">EI222</strain>
    </source>
</reference>
<feature type="region of interest" description="Disordered" evidence="1">
    <location>
        <begin position="168"/>
        <end position="245"/>
    </location>
</feature>
<organism evidence="2 3">
    <name type="scientific">Blastomyces percursus</name>
    <dbReference type="NCBI Taxonomy" id="1658174"/>
    <lineage>
        <taxon>Eukaryota</taxon>
        <taxon>Fungi</taxon>
        <taxon>Dikarya</taxon>
        <taxon>Ascomycota</taxon>
        <taxon>Pezizomycotina</taxon>
        <taxon>Eurotiomycetes</taxon>
        <taxon>Eurotiomycetidae</taxon>
        <taxon>Onygenales</taxon>
        <taxon>Ajellomycetaceae</taxon>
        <taxon>Blastomyces</taxon>
    </lineage>
</organism>
<comment type="caution">
    <text evidence="2">The sequence shown here is derived from an EMBL/GenBank/DDBJ whole genome shotgun (WGS) entry which is preliminary data.</text>
</comment>
<accession>A0A1J9PJ71</accession>
<protein>
    <submittedName>
        <fullName evidence="2">Uncharacterized protein</fullName>
    </submittedName>
</protein>
<dbReference type="OrthoDB" id="4188324at2759"/>
<sequence>MSGRLASPRKPNYKAILERHEAAGRTSRISSANAERSRGTVRRKLQRLCTEEESLENLTAGRAKTYFNWLEDTHQNSIKAVTAFDGYWRLLKTFIRTSIKRWGRPRRKPSGTKDDVYRNLHTHWTRCTKAYADEKQRLYVAAGILLSFISGARLVSLFDTRIKTVDEEAGDVQSKGVSPTVSKGSKNKTNRRRRRPRPRTTGAAPDRYSTAGSEIGQHDNRPTAPEKRQRALSDDNTEYRGTKEA</sequence>
<feature type="compositionally biased region" description="Basic and acidic residues" evidence="1">
    <location>
        <begin position="216"/>
        <end position="245"/>
    </location>
</feature>
<feature type="compositionally biased region" description="Basic residues" evidence="1">
    <location>
        <begin position="185"/>
        <end position="198"/>
    </location>
</feature>
<dbReference type="VEuPathDB" id="FungiDB:ACJ73_08928"/>
<dbReference type="AlphaFoldDB" id="A0A1J9PJ71"/>
<evidence type="ECO:0000313" key="3">
    <source>
        <dbReference type="Proteomes" id="UP000242791"/>
    </source>
</evidence>
<dbReference type="EMBL" id="LGTZ01002285">
    <property type="protein sequence ID" value="OJD15954.1"/>
    <property type="molecule type" value="Genomic_DNA"/>
</dbReference>
<proteinExistence type="predicted"/>
<dbReference type="Proteomes" id="UP000242791">
    <property type="component" value="Unassembled WGS sequence"/>
</dbReference>
<name>A0A1J9PJ71_9EURO</name>
<feature type="compositionally biased region" description="Polar residues" evidence="1">
    <location>
        <begin position="175"/>
        <end position="184"/>
    </location>
</feature>
<keyword evidence="3" id="KW-1185">Reference proteome</keyword>
<evidence type="ECO:0000313" key="2">
    <source>
        <dbReference type="EMBL" id="OJD15954.1"/>
    </source>
</evidence>
<evidence type="ECO:0000256" key="1">
    <source>
        <dbReference type="SAM" id="MobiDB-lite"/>
    </source>
</evidence>